<protein>
    <submittedName>
        <fullName evidence="4">Diguanylate cyclase (GGDEF)-like protein</fullName>
    </submittedName>
</protein>
<gene>
    <name evidence="4" type="ORF">HNP49_000065</name>
</gene>
<dbReference type="Gene3D" id="3.20.20.450">
    <property type="entry name" value="EAL domain"/>
    <property type="match status" value="1"/>
</dbReference>
<evidence type="ECO:0000256" key="1">
    <source>
        <dbReference type="SAM" id="Phobius"/>
    </source>
</evidence>
<keyword evidence="1" id="KW-0472">Membrane</keyword>
<organism evidence="4 5">
    <name type="scientific">Pseudomonas fluvialis</name>
    <dbReference type="NCBI Taxonomy" id="1793966"/>
    <lineage>
        <taxon>Bacteria</taxon>
        <taxon>Pseudomonadati</taxon>
        <taxon>Pseudomonadota</taxon>
        <taxon>Gammaproteobacteria</taxon>
        <taxon>Pseudomonadales</taxon>
        <taxon>Pseudomonadaceae</taxon>
        <taxon>Pseudomonas</taxon>
    </lineage>
</organism>
<name>A0A7X0BQF7_9PSED</name>
<dbReference type="InterPro" id="IPR043128">
    <property type="entry name" value="Rev_trsase/Diguanyl_cyclase"/>
</dbReference>
<dbReference type="Gene3D" id="3.30.70.270">
    <property type="match status" value="1"/>
</dbReference>
<feature type="domain" description="GGDEF" evidence="3">
    <location>
        <begin position="368"/>
        <end position="500"/>
    </location>
</feature>
<evidence type="ECO:0000259" key="3">
    <source>
        <dbReference type="PROSITE" id="PS50887"/>
    </source>
</evidence>
<keyword evidence="1" id="KW-1133">Transmembrane helix</keyword>
<dbReference type="EMBL" id="JACHLL010000001">
    <property type="protein sequence ID" value="MBB6339915.1"/>
    <property type="molecule type" value="Genomic_DNA"/>
</dbReference>
<dbReference type="InterPro" id="IPR029787">
    <property type="entry name" value="Nucleotide_cyclase"/>
</dbReference>
<keyword evidence="5" id="KW-1185">Reference proteome</keyword>
<dbReference type="Pfam" id="PF05228">
    <property type="entry name" value="CHASE4"/>
    <property type="match status" value="1"/>
</dbReference>
<dbReference type="NCBIfam" id="TIGR00254">
    <property type="entry name" value="GGDEF"/>
    <property type="match status" value="1"/>
</dbReference>
<dbReference type="CDD" id="cd01949">
    <property type="entry name" value="GGDEF"/>
    <property type="match status" value="1"/>
</dbReference>
<dbReference type="InterPro" id="IPR000160">
    <property type="entry name" value="GGDEF_dom"/>
</dbReference>
<dbReference type="SMART" id="SM00267">
    <property type="entry name" value="GGDEF"/>
    <property type="match status" value="1"/>
</dbReference>
<dbReference type="RefSeq" id="WP_184679625.1">
    <property type="nucleotide sequence ID" value="NZ_JACHLL010000001.1"/>
</dbReference>
<keyword evidence="1" id="KW-0812">Transmembrane</keyword>
<dbReference type="SUPFAM" id="SSF141868">
    <property type="entry name" value="EAL domain-like"/>
    <property type="match status" value="1"/>
</dbReference>
<dbReference type="Pfam" id="PF00563">
    <property type="entry name" value="EAL"/>
    <property type="match status" value="1"/>
</dbReference>
<dbReference type="PANTHER" id="PTHR44757:SF2">
    <property type="entry name" value="BIOFILM ARCHITECTURE MAINTENANCE PROTEIN MBAA"/>
    <property type="match status" value="1"/>
</dbReference>
<proteinExistence type="predicted"/>
<feature type="domain" description="EAL" evidence="2">
    <location>
        <begin position="509"/>
        <end position="758"/>
    </location>
</feature>
<dbReference type="SUPFAM" id="SSF55073">
    <property type="entry name" value="Nucleotide cyclase"/>
    <property type="match status" value="1"/>
</dbReference>
<dbReference type="PROSITE" id="PS50883">
    <property type="entry name" value="EAL"/>
    <property type="match status" value="1"/>
</dbReference>
<dbReference type="CDD" id="cd01948">
    <property type="entry name" value="EAL"/>
    <property type="match status" value="1"/>
</dbReference>
<dbReference type="InterPro" id="IPR035919">
    <property type="entry name" value="EAL_sf"/>
</dbReference>
<dbReference type="InterPro" id="IPR007892">
    <property type="entry name" value="CHASE4"/>
</dbReference>
<dbReference type="SMART" id="SM00052">
    <property type="entry name" value="EAL"/>
    <property type="match status" value="1"/>
</dbReference>
<reference evidence="4 5" key="1">
    <citation type="submission" date="2020-08" db="EMBL/GenBank/DDBJ databases">
        <title>Functional genomics of gut bacteria from endangered species of beetles.</title>
        <authorList>
            <person name="Carlos-Shanley C."/>
        </authorList>
    </citation>
    <scope>NUCLEOTIDE SEQUENCE [LARGE SCALE GENOMIC DNA]</scope>
    <source>
        <strain evidence="4 5">S00202</strain>
    </source>
</reference>
<dbReference type="Proteomes" id="UP000557193">
    <property type="component" value="Unassembled WGS sequence"/>
</dbReference>
<evidence type="ECO:0000259" key="2">
    <source>
        <dbReference type="PROSITE" id="PS50883"/>
    </source>
</evidence>
<evidence type="ECO:0000313" key="4">
    <source>
        <dbReference type="EMBL" id="MBB6339915.1"/>
    </source>
</evidence>
<comment type="caution">
    <text evidence="4">The sequence shown here is derived from an EMBL/GenBank/DDBJ whole genome shotgun (WGS) entry which is preliminary data.</text>
</comment>
<accession>A0A7X0BQF7</accession>
<dbReference type="Pfam" id="PF00990">
    <property type="entry name" value="GGDEF"/>
    <property type="match status" value="1"/>
</dbReference>
<dbReference type="PROSITE" id="PS50887">
    <property type="entry name" value="GGDEF"/>
    <property type="match status" value="1"/>
</dbReference>
<dbReference type="InterPro" id="IPR052155">
    <property type="entry name" value="Biofilm_reg_signaling"/>
</dbReference>
<feature type="transmembrane region" description="Helical" evidence="1">
    <location>
        <begin position="12"/>
        <end position="30"/>
    </location>
</feature>
<dbReference type="InterPro" id="IPR001633">
    <property type="entry name" value="EAL_dom"/>
</dbReference>
<dbReference type="PANTHER" id="PTHR44757">
    <property type="entry name" value="DIGUANYLATE CYCLASE DGCP"/>
    <property type="match status" value="1"/>
</dbReference>
<dbReference type="AlphaFoldDB" id="A0A7X0BQF7"/>
<evidence type="ECO:0000313" key="5">
    <source>
        <dbReference type="Proteomes" id="UP000557193"/>
    </source>
</evidence>
<sequence length="771" mass="86353">MPFNQSLRSRMLLYLVLILLIFSGIGYWSTGRLLAHSQHNHEQRFAEADLRRLQTLLHSQQQNLLHTLLDYSRWDDTLNYLDTRSSAYLKSNYTRDSLENLGIDLVLFLSTDLQVLEGLHLHDGRLQTVTTHNPLWQQLKPILAQRSQGELNEGIKLVLWAEGTAVQLAIGPITDSDQSQPAAGWLVFARHLDAPRLQRLQSESGVAFSLQANGSPLPDTESGAQIVASDLLKDCLGLSDVRLLISRPLAAQSHLALAERLQLGNSLLILFLATLSVALLLEHLVLRRLSRLQRVAHLHQPAPGEQPVGDELDQLSHSLHSTLNELKHAHRDLYAEVRRDALTGLGNRKHFDECLVLFQALQQRHDNMRTTLYLFDLDNFKLVNDCLGHEAGDHVLQQIAERIRSMIRASDSAIRLGGDEFAILSISDCDELGMQTFAERLLEAIRQPLLIDGIRMTLSASMGIADSKTGMSQDQLLRNADIAMYEAKSLGKGSVAFFSAQMHEQVRERMSIEQDLRAALANGQLEVWFQPIVDPNGRPLMLEALARWPRNGTLFPPDRFIPVAEESGLIDELGMYIARNAISALPRLQAVQPGLELNINLSVKQMLQDDLATQLCTLVDSAQVPRRLVHFELTESAFADHQQNLEQQLFNLASEGFDLHMDDFGTGYSSLQRLQSLPMSALKLDKSFTRQIGQGDERIARVILSLGEQLQMQVIAEGVETETERRRLQELGCPLMQGFLFGKPMPEQELITWLRLHSASPAPATGISRAS</sequence>